<dbReference type="GeneID" id="93725328"/>
<dbReference type="SUPFAM" id="SSF55729">
    <property type="entry name" value="Acyl-CoA N-acyltransferases (Nat)"/>
    <property type="match status" value="1"/>
</dbReference>
<accession>A0A143PC50</accession>
<dbReference type="Proteomes" id="UP000595942">
    <property type="component" value="Chromosome"/>
</dbReference>
<evidence type="ECO:0000313" key="5">
    <source>
        <dbReference type="EMBL" id="RZI02424.1"/>
    </source>
</evidence>
<name>A0A143PC50_9STAP</name>
<dbReference type="GO" id="GO:0008080">
    <property type="term" value="F:N-acetyltransferase activity"/>
    <property type="evidence" value="ECO:0007669"/>
    <property type="project" value="UniProtKB-ARBA"/>
</dbReference>
<dbReference type="PANTHER" id="PTHR10908:SF0">
    <property type="entry name" value="SEROTONIN N-ACETYLTRANSFERASE"/>
    <property type="match status" value="1"/>
</dbReference>
<dbReference type="InterPro" id="IPR016181">
    <property type="entry name" value="Acyl_CoA_acyltransferase"/>
</dbReference>
<dbReference type="RefSeq" id="WP_047132044.1">
    <property type="nucleotide sequence ID" value="NZ_CP015114.1"/>
</dbReference>
<organism evidence="5 6">
    <name type="scientific">Staphylococcus condimenti</name>
    <dbReference type="NCBI Taxonomy" id="70255"/>
    <lineage>
        <taxon>Bacteria</taxon>
        <taxon>Bacillati</taxon>
        <taxon>Bacillota</taxon>
        <taxon>Bacilli</taxon>
        <taxon>Bacillales</taxon>
        <taxon>Staphylococcaceae</taxon>
        <taxon>Staphylococcus</taxon>
    </lineage>
</organism>
<keyword evidence="1 5" id="KW-0808">Transferase</keyword>
<dbReference type="EMBL" id="CP068073">
    <property type="protein sequence ID" value="QQS82301.1"/>
    <property type="molecule type" value="Genomic_DNA"/>
</dbReference>
<gene>
    <name evidence="5" type="ORF">EIG99_06285</name>
    <name evidence="4" type="ORF">I6J05_10355</name>
</gene>
<evidence type="ECO:0000313" key="6">
    <source>
        <dbReference type="Proteomes" id="UP000293854"/>
    </source>
</evidence>
<reference evidence="5 6" key="1">
    <citation type="submission" date="2018-11" db="EMBL/GenBank/DDBJ databases">
        <title>Genomic profiling of Staphylococcus species from a Poultry farm system in KwaZulu-Natal, South Africa.</title>
        <authorList>
            <person name="Amoako D.G."/>
            <person name="Somboro A.M."/>
            <person name="Abia A.L.K."/>
            <person name="Bester L.A."/>
            <person name="Essack S.Y."/>
        </authorList>
    </citation>
    <scope>NUCLEOTIDE SEQUENCE [LARGE SCALE GENOMIC DNA]</scope>
    <source>
        <strain evidence="5 6">SA11</strain>
    </source>
</reference>
<dbReference type="Proteomes" id="UP000293854">
    <property type="component" value="Unassembled WGS sequence"/>
</dbReference>
<keyword evidence="2" id="KW-0012">Acyltransferase</keyword>
<dbReference type="PANTHER" id="PTHR10908">
    <property type="entry name" value="SEROTONIN N-ACETYLTRANSFERASE"/>
    <property type="match status" value="1"/>
</dbReference>
<dbReference type="OrthoDB" id="9800962at2"/>
<sequence length="162" mass="18079">MYQFRLVNESDLSEILEIENEGFTPKEAATEKALIDRIQNIKDTFIVAESNGEIAGYVNGPVIENMYITDDLFETIEPNPSTGGYIAILGLVVAKDYRNQGLAGQLLKQLESTAKDNQREGITLTCKADLIPFYEKYGYTNDGISASEHGGVQWFNLIKQFT</sequence>
<evidence type="ECO:0000256" key="1">
    <source>
        <dbReference type="ARBA" id="ARBA00022679"/>
    </source>
</evidence>
<protein>
    <submittedName>
        <fullName evidence="5">GNAT family N-acetyltransferase</fullName>
    </submittedName>
</protein>
<evidence type="ECO:0000259" key="3">
    <source>
        <dbReference type="PROSITE" id="PS51186"/>
    </source>
</evidence>
<dbReference type="Gene3D" id="3.40.630.30">
    <property type="match status" value="1"/>
</dbReference>
<dbReference type="Pfam" id="PF00583">
    <property type="entry name" value="Acetyltransf_1"/>
    <property type="match status" value="1"/>
</dbReference>
<keyword evidence="7" id="KW-1185">Reference proteome</keyword>
<dbReference type="InterPro" id="IPR000182">
    <property type="entry name" value="GNAT_dom"/>
</dbReference>
<dbReference type="PROSITE" id="PS51186">
    <property type="entry name" value="GNAT"/>
    <property type="match status" value="1"/>
</dbReference>
<evidence type="ECO:0000313" key="4">
    <source>
        <dbReference type="EMBL" id="QQS82301.1"/>
    </source>
</evidence>
<proteinExistence type="predicted"/>
<dbReference type="EMBL" id="RQTE01000102">
    <property type="protein sequence ID" value="RZI02424.1"/>
    <property type="molecule type" value="Genomic_DNA"/>
</dbReference>
<reference evidence="4 7" key="2">
    <citation type="submission" date="2021-01" db="EMBL/GenBank/DDBJ databases">
        <title>FDA dAtabase for Regulatory Grade micrObial Sequences (FDA-ARGOS): Supporting development and validation of Infectious Disease Dx tests.</title>
        <authorList>
            <person name="Sproer C."/>
            <person name="Gronow S."/>
            <person name="Severitt S."/>
            <person name="Schroder I."/>
            <person name="Tallon L."/>
            <person name="Sadzewicz L."/>
            <person name="Zhao X."/>
            <person name="Boylan J."/>
            <person name="Ott S."/>
            <person name="Bowen H."/>
            <person name="Vavikolanu K."/>
            <person name="Mehta A."/>
            <person name="Aluvathingal J."/>
            <person name="Nadendla S."/>
            <person name="Lowell S."/>
            <person name="Myers T."/>
            <person name="Yan Y."/>
            <person name="Sichtig H."/>
        </authorList>
    </citation>
    <scope>NUCLEOTIDE SEQUENCE [LARGE SCALE GENOMIC DNA]</scope>
    <source>
        <strain evidence="4 7">FDAARGOS_1148</strain>
    </source>
</reference>
<dbReference type="AlphaFoldDB" id="A0A143PC50"/>
<evidence type="ECO:0000313" key="7">
    <source>
        <dbReference type="Proteomes" id="UP000595942"/>
    </source>
</evidence>
<dbReference type="KEGG" id="scv:A4G25_08170"/>
<feature type="domain" description="N-acetyltransferase" evidence="3">
    <location>
        <begin position="2"/>
        <end position="162"/>
    </location>
</feature>
<evidence type="ECO:0000256" key="2">
    <source>
        <dbReference type="ARBA" id="ARBA00023315"/>
    </source>
</evidence>
<dbReference type="InterPro" id="IPR051635">
    <property type="entry name" value="SNAT-like"/>
</dbReference>
<dbReference type="CDD" id="cd04301">
    <property type="entry name" value="NAT_SF"/>
    <property type="match status" value="1"/>
</dbReference>